<organism evidence="2 3">
    <name type="scientific">Actinoplanes auranticolor</name>
    <dbReference type="NCBI Taxonomy" id="47988"/>
    <lineage>
        <taxon>Bacteria</taxon>
        <taxon>Bacillati</taxon>
        <taxon>Actinomycetota</taxon>
        <taxon>Actinomycetes</taxon>
        <taxon>Micromonosporales</taxon>
        <taxon>Micromonosporaceae</taxon>
        <taxon>Actinoplanes</taxon>
    </lineage>
</organism>
<dbReference type="InterPro" id="IPR005135">
    <property type="entry name" value="Endo/exonuclease/phosphatase"/>
</dbReference>
<sequence>MLTMNLWNRHGDWARRRTVLIEGLRRLDPDIVAFQEAVVTDDYDQVTDLLGAYYHVRHQAGREADGSGCSIASRWPVHRHEERHLRVTDRVDPAELTGRLACAEIDVPAPIGPVLLAHHKPSPWLGYEHERELQAVATARYVEERHRRRPAHVVLLGHFDAEPESAGIRFLTGRQSLDGCSVAYRDAWAPGPGGDTFSPVNPLRITSCERVFDEPSDGVWAGDHFGVTAELAVLEGP</sequence>
<evidence type="ECO:0000313" key="3">
    <source>
        <dbReference type="Proteomes" id="UP000681340"/>
    </source>
</evidence>
<feature type="domain" description="Endonuclease/exonuclease/phosphatase" evidence="1">
    <location>
        <begin position="2"/>
        <end position="198"/>
    </location>
</feature>
<dbReference type="EMBL" id="BOQL01000026">
    <property type="protein sequence ID" value="GIM68484.1"/>
    <property type="molecule type" value="Genomic_DNA"/>
</dbReference>
<name>A0A919SBI7_9ACTN</name>
<comment type="caution">
    <text evidence="2">The sequence shown here is derived from an EMBL/GenBank/DDBJ whole genome shotgun (WGS) entry which is preliminary data.</text>
</comment>
<dbReference type="GO" id="GO:0003824">
    <property type="term" value="F:catalytic activity"/>
    <property type="evidence" value="ECO:0007669"/>
    <property type="project" value="InterPro"/>
</dbReference>
<dbReference type="Proteomes" id="UP000681340">
    <property type="component" value="Unassembled WGS sequence"/>
</dbReference>
<dbReference type="InterPro" id="IPR036691">
    <property type="entry name" value="Endo/exonu/phosph_ase_sf"/>
</dbReference>
<accession>A0A919SBI7</accession>
<evidence type="ECO:0000259" key="1">
    <source>
        <dbReference type="Pfam" id="PF03372"/>
    </source>
</evidence>
<proteinExistence type="predicted"/>
<dbReference type="SUPFAM" id="SSF56219">
    <property type="entry name" value="DNase I-like"/>
    <property type="match status" value="1"/>
</dbReference>
<evidence type="ECO:0000313" key="2">
    <source>
        <dbReference type="EMBL" id="GIM68484.1"/>
    </source>
</evidence>
<dbReference type="Gene3D" id="3.60.10.10">
    <property type="entry name" value="Endonuclease/exonuclease/phosphatase"/>
    <property type="match status" value="1"/>
</dbReference>
<protein>
    <recommendedName>
        <fullName evidence="1">Endonuclease/exonuclease/phosphatase domain-containing protein</fullName>
    </recommendedName>
</protein>
<gene>
    <name evidence="2" type="ORF">Aau02nite_31850</name>
</gene>
<dbReference type="AlphaFoldDB" id="A0A919SBI7"/>
<dbReference type="Pfam" id="PF03372">
    <property type="entry name" value="Exo_endo_phos"/>
    <property type="match status" value="1"/>
</dbReference>
<keyword evidence="3" id="KW-1185">Reference proteome</keyword>
<reference evidence="2" key="1">
    <citation type="submission" date="2021-03" db="EMBL/GenBank/DDBJ databases">
        <title>Whole genome shotgun sequence of Actinoplanes auranticolor NBRC 12245.</title>
        <authorList>
            <person name="Komaki H."/>
            <person name="Tamura T."/>
        </authorList>
    </citation>
    <scope>NUCLEOTIDE SEQUENCE</scope>
    <source>
        <strain evidence="2">NBRC 12245</strain>
    </source>
</reference>